<dbReference type="PATRIC" id="fig|1125712.3.peg.1800"/>
<dbReference type="eggNOG" id="COG1307">
    <property type="taxonomic scope" value="Bacteria"/>
</dbReference>
<dbReference type="SUPFAM" id="SSF82549">
    <property type="entry name" value="DAK1/DegV-like"/>
    <property type="match status" value="1"/>
</dbReference>
<dbReference type="AlphaFoldDB" id="U2V2T6"/>
<dbReference type="NCBIfam" id="TIGR00762">
    <property type="entry name" value="DegV"/>
    <property type="match status" value="1"/>
</dbReference>
<dbReference type="InterPro" id="IPR003797">
    <property type="entry name" value="DegV"/>
</dbReference>
<comment type="caution">
    <text evidence="2">The sequence shown here is derived from an EMBL/GenBank/DDBJ whole genome shotgun (WGS) entry which is preliminary data.</text>
</comment>
<dbReference type="PANTHER" id="PTHR33434:SF2">
    <property type="entry name" value="FATTY ACID-BINDING PROTEIN TM_1468"/>
    <property type="match status" value="1"/>
</dbReference>
<evidence type="ECO:0008006" key="4">
    <source>
        <dbReference type="Google" id="ProtNLM"/>
    </source>
</evidence>
<evidence type="ECO:0000313" key="2">
    <source>
        <dbReference type="EMBL" id="ERL06996.1"/>
    </source>
</evidence>
<dbReference type="OrthoDB" id="9760324at2"/>
<proteinExistence type="predicted"/>
<gene>
    <name evidence="2" type="ORF">HMPREF1316_0959</name>
</gene>
<dbReference type="Gene3D" id="3.30.1180.10">
    <property type="match status" value="1"/>
</dbReference>
<evidence type="ECO:0000313" key="3">
    <source>
        <dbReference type="Proteomes" id="UP000016638"/>
    </source>
</evidence>
<evidence type="ECO:0000256" key="1">
    <source>
        <dbReference type="ARBA" id="ARBA00023121"/>
    </source>
</evidence>
<dbReference type="PROSITE" id="PS51482">
    <property type="entry name" value="DEGV"/>
    <property type="match status" value="1"/>
</dbReference>
<keyword evidence="1" id="KW-0446">Lipid-binding</keyword>
<dbReference type="EMBL" id="AWEZ01000061">
    <property type="protein sequence ID" value="ERL06996.1"/>
    <property type="molecule type" value="Genomic_DNA"/>
</dbReference>
<organism evidence="2 3">
    <name type="scientific">Olsenella profusa F0195</name>
    <dbReference type="NCBI Taxonomy" id="1125712"/>
    <lineage>
        <taxon>Bacteria</taxon>
        <taxon>Bacillati</taxon>
        <taxon>Actinomycetota</taxon>
        <taxon>Coriobacteriia</taxon>
        <taxon>Coriobacteriales</taxon>
        <taxon>Atopobiaceae</taxon>
        <taxon>Olsenella</taxon>
    </lineage>
</organism>
<dbReference type="RefSeq" id="WP_021726735.1">
    <property type="nucleotide sequence ID" value="NZ_AWEZ01000061.1"/>
</dbReference>
<keyword evidence="3" id="KW-1185">Reference proteome</keyword>
<dbReference type="InterPro" id="IPR050270">
    <property type="entry name" value="DegV_domain_contain"/>
</dbReference>
<accession>U2V2T6</accession>
<dbReference type="STRING" id="1125712.HMPREF1316_0959"/>
<dbReference type="Gene3D" id="3.40.50.10170">
    <property type="match status" value="1"/>
</dbReference>
<dbReference type="Proteomes" id="UP000016638">
    <property type="component" value="Unassembled WGS sequence"/>
</dbReference>
<dbReference type="GO" id="GO:0008289">
    <property type="term" value="F:lipid binding"/>
    <property type="evidence" value="ECO:0007669"/>
    <property type="project" value="UniProtKB-KW"/>
</dbReference>
<sequence length="280" mass="29937">MLAIVIDSTSGLTRSEAKELGVTVVPTYYSVDGHANEERFADECAGYEPQLGSDAMLHTEPAFPDAYLDAFSEALVKGDDVLCITLSSRLSAGHRSAEVARSMLLGTAENAGRIEVVDSHMAGAGLEILARRAREAADEGRGLAEVVAAVKELRGHVYSRFAVADMHMLRRSGRLSNTRRSVSSTLDRFPVFGLRHGTIEVETIARGTAGMTKAMLAGVPEDVGRLYVAHYGEPTKALYRLVSAIKRQLPAAELVVKDAGPVLTVNVGIGSVSLVWVDGE</sequence>
<reference evidence="2 3" key="1">
    <citation type="submission" date="2013-08" db="EMBL/GenBank/DDBJ databases">
        <authorList>
            <person name="Durkin A.S."/>
            <person name="Haft D.R."/>
            <person name="McCorrison J."/>
            <person name="Torralba M."/>
            <person name="Gillis M."/>
            <person name="Haft D.H."/>
            <person name="Methe B."/>
            <person name="Sutton G."/>
            <person name="Nelson K.E."/>
        </authorList>
    </citation>
    <scope>NUCLEOTIDE SEQUENCE [LARGE SCALE GENOMIC DNA]</scope>
    <source>
        <strain evidence="2 3">F0195</strain>
    </source>
</reference>
<dbReference type="PANTHER" id="PTHR33434">
    <property type="entry name" value="DEGV DOMAIN-CONTAINING PROTEIN DR_1986-RELATED"/>
    <property type="match status" value="1"/>
</dbReference>
<dbReference type="InterPro" id="IPR043168">
    <property type="entry name" value="DegV_C"/>
</dbReference>
<protein>
    <recommendedName>
        <fullName evidence="4">EDD domain protein, DegV family</fullName>
    </recommendedName>
</protein>
<name>U2V2T6_9ACTN</name>
<dbReference type="Pfam" id="PF02645">
    <property type="entry name" value="DegV"/>
    <property type="match status" value="1"/>
</dbReference>